<name>A0A7D4UA75_9SPHI</name>
<organism evidence="4 5">
    <name type="scientific">Mucilaginibacter mali</name>
    <dbReference type="NCBI Taxonomy" id="2740462"/>
    <lineage>
        <taxon>Bacteria</taxon>
        <taxon>Pseudomonadati</taxon>
        <taxon>Bacteroidota</taxon>
        <taxon>Sphingobacteriia</taxon>
        <taxon>Sphingobacteriales</taxon>
        <taxon>Sphingobacteriaceae</taxon>
        <taxon>Mucilaginibacter</taxon>
    </lineage>
</organism>
<sequence length="266" mass="30350">MKYFFFLMVGLLTVAASCSWNSGGKSVADIAKDTLRYQYKTFKQRAADCGTKPDSGCTVVMFKYPVFPADIALSDTVRHRTATLFGVYKKADTGFRQFADRFMKAYQQDMVNRNTKMIYTLQAQTTIVRQDSALVALQLSGYSFQGGAHGSSLTVFLNWNSKAHKQLRLNDLLIDNYKQPLDSIGEKIFRKQENLSDAEPLKNNYFFAKDKFSLNDNFLVTPTGLRFVYNEYEIKPYAAGKTELFIPYAQIKTLLRVNTVITQYHL</sequence>
<evidence type="ECO:0000256" key="1">
    <source>
        <dbReference type="SAM" id="SignalP"/>
    </source>
</evidence>
<dbReference type="InterPro" id="IPR021729">
    <property type="entry name" value="DUF3298"/>
</dbReference>
<reference evidence="4 5" key="1">
    <citation type="submission" date="2020-05" db="EMBL/GenBank/DDBJ databases">
        <title>Mucilaginibacter mali sp. nov.</title>
        <authorList>
            <person name="Kim H.S."/>
            <person name="Lee K.C."/>
            <person name="Suh M.K."/>
            <person name="Kim J.-S."/>
            <person name="Han K.-I."/>
            <person name="Eom M.K."/>
            <person name="Shin Y.K."/>
            <person name="Lee J.-S."/>
        </authorList>
    </citation>
    <scope>NUCLEOTIDE SEQUENCE [LARGE SCALE GENOMIC DNA]</scope>
    <source>
        <strain evidence="4 5">G2-14</strain>
    </source>
</reference>
<evidence type="ECO:0000259" key="3">
    <source>
        <dbReference type="Pfam" id="PF13739"/>
    </source>
</evidence>
<keyword evidence="5" id="KW-1185">Reference proteome</keyword>
<dbReference type="InterPro" id="IPR037126">
    <property type="entry name" value="PdaC/RsiV-like_sf"/>
</dbReference>
<dbReference type="RefSeq" id="WP_173414390.1">
    <property type="nucleotide sequence ID" value="NZ_CP054139.1"/>
</dbReference>
<feature type="signal peptide" evidence="1">
    <location>
        <begin position="1"/>
        <end position="22"/>
    </location>
</feature>
<dbReference type="Pfam" id="PF13739">
    <property type="entry name" value="PdaC"/>
    <property type="match status" value="1"/>
</dbReference>
<evidence type="ECO:0000313" key="5">
    <source>
        <dbReference type="Proteomes" id="UP000505355"/>
    </source>
</evidence>
<gene>
    <name evidence="4" type="ORF">HQ865_07990</name>
</gene>
<dbReference type="AlphaFoldDB" id="A0A7D4UA75"/>
<accession>A0A7D4UA75</accession>
<dbReference type="Gene3D" id="3.30.565.40">
    <property type="entry name" value="Fervidobacterium nodosum Rt17-B1 like"/>
    <property type="match status" value="1"/>
</dbReference>
<dbReference type="Gene3D" id="3.90.640.20">
    <property type="entry name" value="Heat-shock cognate protein, ATPase"/>
    <property type="match status" value="1"/>
</dbReference>
<feature type="domain" description="DUF3298" evidence="2">
    <location>
        <begin position="170"/>
        <end position="248"/>
    </location>
</feature>
<evidence type="ECO:0000313" key="4">
    <source>
        <dbReference type="EMBL" id="QKJ29698.1"/>
    </source>
</evidence>
<keyword evidence="1" id="KW-0732">Signal</keyword>
<dbReference type="PROSITE" id="PS51257">
    <property type="entry name" value="PROKAR_LIPOPROTEIN"/>
    <property type="match status" value="1"/>
</dbReference>
<dbReference type="Pfam" id="PF11738">
    <property type="entry name" value="DUF3298"/>
    <property type="match status" value="1"/>
</dbReference>
<dbReference type="InterPro" id="IPR025303">
    <property type="entry name" value="PdaC"/>
</dbReference>
<feature type="domain" description="Deacetylase PdaC" evidence="3">
    <location>
        <begin position="55"/>
        <end position="151"/>
    </location>
</feature>
<dbReference type="KEGG" id="mmab:HQ865_07990"/>
<protein>
    <submittedName>
        <fullName evidence="4">DUF3298 domain-containing protein</fullName>
    </submittedName>
</protein>
<dbReference type="EMBL" id="CP054139">
    <property type="protein sequence ID" value="QKJ29698.1"/>
    <property type="molecule type" value="Genomic_DNA"/>
</dbReference>
<feature type="chain" id="PRO_5028985752" evidence="1">
    <location>
        <begin position="23"/>
        <end position="266"/>
    </location>
</feature>
<proteinExistence type="predicted"/>
<dbReference type="Proteomes" id="UP000505355">
    <property type="component" value="Chromosome"/>
</dbReference>
<evidence type="ECO:0000259" key="2">
    <source>
        <dbReference type="Pfam" id="PF11738"/>
    </source>
</evidence>